<feature type="region of interest" description="Disordered" evidence="1">
    <location>
        <begin position="1"/>
        <end position="24"/>
    </location>
</feature>
<gene>
    <name evidence="2" type="ORF">E4L98_29190</name>
</gene>
<dbReference type="EMBL" id="SPVG01000276">
    <property type="protein sequence ID" value="TFW13279.1"/>
    <property type="molecule type" value="Genomic_DNA"/>
</dbReference>
<organism evidence="2 3">
    <name type="scientific">Duganella callida</name>
    <dbReference type="NCBI Taxonomy" id="2561932"/>
    <lineage>
        <taxon>Bacteria</taxon>
        <taxon>Pseudomonadati</taxon>
        <taxon>Pseudomonadota</taxon>
        <taxon>Betaproteobacteria</taxon>
        <taxon>Burkholderiales</taxon>
        <taxon>Oxalobacteraceae</taxon>
        <taxon>Telluria group</taxon>
        <taxon>Duganella</taxon>
    </lineage>
</organism>
<reference evidence="2 3" key="1">
    <citation type="submission" date="2019-03" db="EMBL/GenBank/DDBJ databases">
        <title>Draft Genome Sequence of Duganella callidus sp. nov., a Novel Duganella Species Isolated from Cultivated Soil.</title>
        <authorList>
            <person name="Raths R."/>
            <person name="Peta V."/>
            <person name="Bucking H."/>
        </authorList>
    </citation>
    <scope>NUCLEOTIDE SEQUENCE [LARGE SCALE GENOMIC DNA]</scope>
    <source>
        <strain evidence="2 3">DN04</strain>
    </source>
</reference>
<sequence length="99" mass="10951">MPRTTTPKSGQDRPARKSANTKSRDAVALLTVAADNPSKVEFQFTDDERAWAVRILTAAREVSAEMRRVSMQGFANAMDILAEEHPWRPSLRLVIGGAK</sequence>
<comment type="caution">
    <text evidence="2">The sequence shown here is derived from an EMBL/GenBank/DDBJ whole genome shotgun (WGS) entry which is preliminary data.</text>
</comment>
<dbReference type="RefSeq" id="WP_135205050.1">
    <property type="nucleotide sequence ID" value="NZ_SPVG01000276.1"/>
</dbReference>
<evidence type="ECO:0000256" key="1">
    <source>
        <dbReference type="SAM" id="MobiDB-lite"/>
    </source>
</evidence>
<accession>A0A4Y9S024</accession>
<keyword evidence="3" id="KW-1185">Reference proteome</keyword>
<dbReference type="Proteomes" id="UP000297729">
    <property type="component" value="Unassembled WGS sequence"/>
</dbReference>
<dbReference type="AlphaFoldDB" id="A0A4Y9S024"/>
<evidence type="ECO:0000313" key="2">
    <source>
        <dbReference type="EMBL" id="TFW13279.1"/>
    </source>
</evidence>
<evidence type="ECO:0000313" key="3">
    <source>
        <dbReference type="Proteomes" id="UP000297729"/>
    </source>
</evidence>
<proteinExistence type="predicted"/>
<name>A0A4Y9S024_9BURK</name>
<protein>
    <submittedName>
        <fullName evidence="2">Uncharacterized protein</fullName>
    </submittedName>
</protein>